<keyword evidence="10" id="KW-1185">Reference proteome</keyword>
<feature type="transmembrane region" description="Helical" evidence="7">
    <location>
        <begin position="160"/>
        <end position="177"/>
    </location>
</feature>
<dbReference type="EMBL" id="JBHUEA010000029">
    <property type="protein sequence ID" value="MFD1722822.1"/>
    <property type="molecule type" value="Genomic_DNA"/>
</dbReference>
<evidence type="ECO:0000256" key="2">
    <source>
        <dbReference type="ARBA" id="ARBA00022448"/>
    </source>
</evidence>
<dbReference type="RefSeq" id="WP_377936264.1">
    <property type="nucleotide sequence ID" value="NZ_JBHUEA010000029.1"/>
</dbReference>
<dbReference type="Proteomes" id="UP001597347">
    <property type="component" value="Unassembled WGS sequence"/>
</dbReference>
<evidence type="ECO:0000256" key="3">
    <source>
        <dbReference type="ARBA" id="ARBA00022475"/>
    </source>
</evidence>
<evidence type="ECO:0000256" key="7">
    <source>
        <dbReference type="RuleBase" id="RU363032"/>
    </source>
</evidence>
<dbReference type="SUPFAM" id="SSF161098">
    <property type="entry name" value="MetI-like"/>
    <property type="match status" value="1"/>
</dbReference>
<comment type="subcellular location">
    <subcellularLocation>
        <location evidence="1 7">Cell membrane</location>
        <topology evidence="1 7">Multi-pass membrane protein</topology>
    </subcellularLocation>
</comment>
<dbReference type="PANTHER" id="PTHR30151:SF0">
    <property type="entry name" value="ABC TRANSPORTER PERMEASE PROTEIN MJ0413-RELATED"/>
    <property type="match status" value="1"/>
</dbReference>
<keyword evidence="3" id="KW-1003">Cell membrane</keyword>
<evidence type="ECO:0000256" key="1">
    <source>
        <dbReference type="ARBA" id="ARBA00004651"/>
    </source>
</evidence>
<protein>
    <submittedName>
        <fullName evidence="9">ABC transporter permease</fullName>
    </submittedName>
</protein>
<evidence type="ECO:0000259" key="8">
    <source>
        <dbReference type="PROSITE" id="PS50928"/>
    </source>
</evidence>
<feature type="domain" description="ABC transmembrane type-1" evidence="8">
    <location>
        <begin position="54"/>
        <end position="238"/>
    </location>
</feature>
<evidence type="ECO:0000256" key="4">
    <source>
        <dbReference type="ARBA" id="ARBA00022692"/>
    </source>
</evidence>
<evidence type="ECO:0000256" key="5">
    <source>
        <dbReference type="ARBA" id="ARBA00022989"/>
    </source>
</evidence>
<keyword evidence="4 7" id="KW-0812">Transmembrane</keyword>
<dbReference type="Pfam" id="PF00528">
    <property type="entry name" value="BPD_transp_1"/>
    <property type="match status" value="1"/>
</dbReference>
<dbReference type="CDD" id="cd06261">
    <property type="entry name" value="TM_PBP2"/>
    <property type="match status" value="1"/>
</dbReference>
<evidence type="ECO:0000313" key="9">
    <source>
        <dbReference type="EMBL" id="MFD1722822.1"/>
    </source>
</evidence>
<evidence type="ECO:0000313" key="10">
    <source>
        <dbReference type="Proteomes" id="UP001597347"/>
    </source>
</evidence>
<dbReference type="InterPro" id="IPR000515">
    <property type="entry name" value="MetI-like"/>
</dbReference>
<keyword evidence="6 7" id="KW-0472">Membrane</keyword>
<feature type="transmembrane region" description="Helical" evidence="7">
    <location>
        <begin position="61"/>
        <end position="83"/>
    </location>
</feature>
<name>A0ABW4LHQ9_9MICO</name>
<dbReference type="PANTHER" id="PTHR30151">
    <property type="entry name" value="ALKANE SULFONATE ABC TRANSPORTER-RELATED, MEMBRANE SUBUNIT"/>
    <property type="match status" value="1"/>
</dbReference>
<dbReference type="PROSITE" id="PS50928">
    <property type="entry name" value="ABC_TM1"/>
    <property type="match status" value="1"/>
</dbReference>
<dbReference type="InterPro" id="IPR035906">
    <property type="entry name" value="MetI-like_sf"/>
</dbReference>
<keyword evidence="5 7" id="KW-1133">Transmembrane helix</keyword>
<organism evidence="9 10">
    <name type="scientific">Amnibacterium endophyticum</name>
    <dbReference type="NCBI Taxonomy" id="2109337"/>
    <lineage>
        <taxon>Bacteria</taxon>
        <taxon>Bacillati</taxon>
        <taxon>Actinomycetota</taxon>
        <taxon>Actinomycetes</taxon>
        <taxon>Micrococcales</taxon>
        <taxon>Microbacteriaceae</taxon>
        <taxon>Amnibacterium</taxon>
    </lineage>
</organism>
<reference evidence="10" key="1">
    <citation type="journal article" date="2019" name="Int. J. Syst. Evol. Microbiol.">
        <title>The Global Catalogue of Microorganisms (GCM) 10K type strain sequencing project: providing services to taxonomists for standard genome sequencing and annotation.</title>
        <authorList>
            <consortium name="The Broad Institute Genomics Platform"/>
            <consortium name="The Broad Institute Genome Sequencing Center for Infectious Disease"/>
            <person name="Wu L."/>
            <person name="Ma J."/>
        </authorList>
    </citation>
    <scope>NUCLEOTIDE SEQUENCE [LARGE SCALE GENOMIC DNA]</scope>
    <source>
        <strain evidence="10">CGMCC 1.12471</strain>
    </source>
</reference>
<evidence type="ECO:0000256" key="6">
    <source>
        <dbReference type="ARBA" id="ARBA00023136"/>
    </source>
</evidence>
<feature type="transmembrane region" description="Helical" evidence="7">
    <location>
        <begin position="183"/>
        <end position="204"/>
    </location>
</feature>
<sequence length="248" mass="25974">MFPLVAAISLGVLVAAWQLGAMAGVINVNLFPAPSTVAGAAVELMQTGQYWRDLGASLGRAGTGFLIALVLGVGMGLLTGRLLVFQVVLEPVLQILRPIPGIAWVPFAILWFGVGELPKIFIVTLGAVLPIWLNTHIGASSTPVRHLETAASLGVRGIEVFGRVVLPGALPFIVAGIRQGLALSILMLAAAEQTGASSGIGYLITQSHSVFRTDRMLVGLISLGLLGAVVDAAFSRLSRRVVHWELTS</sequence>
<accession>A0ABW4LHQ9</accession>
<feature type="transmembrane region" description="Helical" evidence="7">
    <location>
        <begin position="95"/>
        <end position="114"/>
    </location>
</feature>
<dbReference type="Gene3D" id="1.10.3720.10">
    <property type="entry name" value="MetI-like"/>
    <property type="match status" value="1"/>
</dbReference>
<comment type="caution">
    <text evidence="9">The sequence shown here is derived from an EMBL/GenBank/DDBJ whole genome shotgun (WGS) entry which is preliminary data.</text>
</comment>
<proteinExistence type="inferred from homology"/>
<feature type="transmembrane region" description="Helical" evidence="7">
    <location>
        <begin position="216"/>
        <end position="234"/>
    </location>
</feature>
<feature type="transmembrane region" description="Helical" evidence="7">
    <location>
        <begin position="120"/>
        <end position="139"/>
    </location>
</feature>
<gene>
    <name evidence="9" type="ORF">ACFSBI_14795</name>
</gene>
<keyword evidence="2 7" id="KW-0813">Transport</keyword>
<comment type="similarity">
    <text evidence="7">Belongs to the binding-protein-dependent transport system permease family.</text>
</comment>